<evidence type="ECO:0000313" key="1">
    <source>
        <dbReference type="EMBL" id="CAF1221802.1"/>
    </source>
</evidence>
<evidence type="ECO:0000313" key="2">
    <source>
        <dbReference type="EMBL" id="CAF3985115.1"/>
    </source>
</evidence>
<protein>
    <submittedName>
        <fullName evidence="1">Uncharacterized protein</fullName>
    </submittedName>
</protein>
<organism evidence="1 3">
    <name type="scientific">Didymodactylos carnosus</name>
    <dbReference type="NCBI Taxonomy" id="1234261"/>
    <lineage>
        <taxon>Eukaryota</taxon>
        <taxon>Metazoa</taxon>
        <taxon>Spiralia</taxon>
        <taxon>Gnathifera</taxon>
        <taxon>Rotifera</taxon>
        <taxon>Eurotatoria</taxon>
        <taxon>Bdelloidea</taxon>
        <taxon>Philodinida</taxon>
        <taxon>Philodinidae</taxon>
        <taxon>Didymodactylos</taxon>
    </lineage>
</organism>
<dbReference type="SUPFAM" id="SSF52266">
    <property type="entry name" value="SGNH hydrolase"/>
    <property type="match status" value="1"/>
</dbReference>
<accession>A0A814XXA6</accession>
<reference evidence="1" key="1">
    <citation type="submission" date="2021-02" db="EMBL/GenBank/DDBJ databases">
        <authorList>
            <person name="Nowell W R."/>
        </authorList>
    </citation>
    <scope>NUCLEOTIDE SEQUENCE</scope>
</reference>
<dbReference type="Proteomes" id="UP000681722">
    <property type="component" value="Unassembled WGS sequence"/>
</dbReference>
<evidence type="ECO:0000313" key="3">
    <source>
        <dbReference type="Proteomes" id="UP000663829"/>
    </source>
</evidence>
<proteinExistence type="predicted"/>
<comment type="caution">
    <text evidence="1">The sequence shown here is derived from an EMBL/GenBank/DDBJ whole genome shotgun (WGS) entry which is preliminary data.</text>
</comment>
<sequence>MGIRIQNEDLRNDHHFIKICSYAGATIAGNDELSITEYIQSHNSKLLFEKVESVLIVAGTNDLGKKTVEQMITDIARLVISIRYHHPKVQRVLTHEIMHRTKPTGQLQTKEELKSKITRYNDQLQRHAAQYGYEVVRTELTDDDLIDGLHLKETSLVKLVSAIKASFLLYTASHNTQRTDAPPQSSAEGSLPSLRSFLEKKGYDLREQHIVDLLDHNEELIVKALPNSIKQRIEGGTTVDTTKIDKHLSTTNYYNISDEITSRKTVKYYELSILVQHLLNANHIDQAAFNECKTIEHNHVRIMTRSVFVEKLLHNPHKEECSDSFHDQTIDTYNAQQTTTAYKDLFDDISVPIDNTVTVTSETTSVNNYRVKADEQDDNPEASQQKMPPGYEFTTLPDQIQSIVDENDLTRLRGRSQLVLIHLYYWYHKASNYILITQALLKALKIPVTDVNAMNEWREAIKQKFKNKRRLLQETSSIVKIKQEKFRKGHGRPLKKSTAKSAECKNEKFIYVGDINNEQDIEQQITTIEEEVESAITNIDLLNSL</sequence>
<dbReference type="Proteomes" id="UP000663829">
    <property type="component" value="Unassembled WGS sequence"/>
</dbReference>
<dbReference type="EMBL" id="CAJNOQ010009326">
    <property type="protein sequence ID" value="CAF1221802.1"/>
    <property type="molecule type" value="Genomic_DNA"/>
</dbReference>
<keyword evidence="3" id="KW-1185">Reference proteome</keyword>
<gene>
    <name evidence="1" type="ORF">GPM918_LOCUS24724</name>
    <name evidence="2" type="ORF">SRO942_LOCUS24727</name>
</gene>
<name>A0A814XXA6_9BILA</name>
<dbReference type="EMBL" id="CAJOBC010009330">
    <property type="protein sequence ID" value="CAF3985115.1"/>
    <property type="molecule type" value="Genomic_DNA"/>
</dbReference>
<dbReference type="AlphaFoldDB" id="A0A814XXA6"/>
<dbReference type="InterPro" id="IPR036514">
    <property type="entry name" value="SGNH_hydro_sf"/>
</dbReference>
<dbReference type="Gene3D" id="3.40.50.1110">
    <property type="entry name" value="SGNH hydrolase"/>
    <property type="match status" value="1"/>
</dbReference>